<dbReference type="AlphaFoldDB" id="A0A6C0AQ31"/>
<evidence type="ECO:0000313" key="1">
    <source>
        <dbReference type="EMBL" id="QHS81947.1"/>
    </source>
</evidence>
<protein>
    <submittedName>
        <fullName evidence="1">Uncharacterized protein</fullName>
    </submittedName>
</protein>
<accession>A0A6C0AQ31</accession>
<dbReference type="EMBL" id="MN740762">
    <property type="protein sequence ID" value="QHS81947.1"/>
    <property type="molecule type" value="Genomic_DNA"/>
</dbReference>
<name>A0A6C0AQ31_9ZZZZ</name>
<proteinExistence type="predicted"/>
<sequence length="38" mass="4445">MEQLDIIELIESNPITKLSSDYNVKLLTKIKTNFSEFE</sequence>
<organism evidence="1">
    <name type="scientific">viral metagenome</name>
    <dbReference type="NCBI Taxonomy" id="1070528"/>
    <lineage>
        <taxon>unclassified sequences</taxon>
        <taxon>metagenomes</taxon>
        <taxon>organismal metagenomes</taxon>
    </lineage>
</organism>
<reference evidence="1" key="1">
    <citation type="journal article" date="2020" name="Nature">
        <title>Giant virus diversity and host interactions through global metagenomics.</title>
        <authorList>
            <person name="Schulz F."/>
            <person name="Roux S."/>
            <person name="Paez-Espino D."/>
            <person name="Jungbluth S."/>
            <person name="Walsh D.A."/>
            <person name="Denef V.J."/>
            <person name="McMahon K.D."/>
            <person name="Konstantinidis K.T."/>
            <person name="Eloe-Fadrosh E.A."/>
            <person name="Kyrpides N.C."/>
            <person name="Woyke T."/>
        </authorList>
    </citation>
    <scope>NUCLEOTIDE SEQUENCE</scope>
    <source>
        <strain evidence="1">GVMAG-S-1101165-79</strain>
    </source>
</reference>